<evidence type="ECO:0000256" key="1">
    <source>
        <dbReference type="SAM" id="MobiDB-lite"/>
    </source>
</evidence>
<sequence length="197" mass="21128">MVTAHKQCLREWSTAKPVCPNCFADVKAGKREDGTCLPDKARRRTRSTPEVSEDSQTSSRFYASGLDSRLDQSDVAMPLELAPCAGHGERCPANINSATCRAAPFTSPSSRSTIPGTAASPPGANNGRAQHNKLVQLPRGFEADKKEIATANPVKYRQVMETKAAKRAEYREPRGAGHDCGKNCKPDCPGKGSAGKI</sequence>
<feature type="region of interest" description="Disordered" evidence="1">
    <location>
        <begin position="31"/>
        <end position="63"/>
    </location>
</feature>
<evidence type="ECO:0000313" key="2">
    <source>
        <dbReference type="EMBL" id="KAH7038026.1"/>
    </source>
</evidence>
<feature type="region of interest" description="Disordered" evidence="1">
    <location>
        <begin position="103"/>
        <end position="129"/>
    </location>
</feature>
<feature type="compositionally biased region" description="Polar residues" evidence="1">
    <location>
        <begin position="106"/>
        <end position="115"/>
    </location>
</feature>
<feature type="compositionally biased region" description="Basic and acidic residues" evidence="1">
    <location>
        <begin position="165"/>
        <end position="185"/>
    </location>
</feature>
<proteinExistence type="predicted"/>
<accession>A0A9P8YC53</accession>
<dbReference type="RefSeq" id="XP_046017147.1">
    <property type="nucleotide sequence ID" value="XM_046161755.1"/>
</dbReference>
<reference evidence="2" key="1">
    <citation type="journal article" date="2021" name="Nat. Commun.">
        <title>Genetic determinants of endophytism in the Arabidopsis root mycobiome.</title>
        <authorList>
            <person name="Mesny F."/>
            <person name="Miyauchi S."/>
            <person name="Thiergart T."/>
            <person name="Pickel B."/>
            <person name="Atanasova L."/>
            <person name="Karlsson M."/>
            <person name="Huettel B."/>
            <person name="Barry K.W."/>
            <person name="Haridas S."/>
            <person name="Chen C."/>
            <person name="Bauer D."/>
            <person name="Andreopoulos W."/>
            <person name="Pangilinan J."/>
            <person name="LaButti K."/>
            <person name="Riley R."/>
            <person name="Lipzen A."/>
            <person name="Clum A."/>
            <person name="Drula E."/>
            <person name="Henrissat B."/>
            <person name="Kohler A."/>
            <person name="Grigoriev I.V."/>
            <person name="Martin F.M."/>
            <person name="Hacquard S."/>
        </authorList>
    </citation>
    <scope>NUCLEOTIDE SEQUENCE</scope>
    <source>
        <strain evidence="2">MPI-CAGE-CH-0230</strain>
    </source>
</reference>
<keyword evidence="3" id="KW-1185">Reference proteome</keyword>
<feature type="compositionally biased region" description="Polar residues" evidence="1">
    <location>
        <begin position="48"/>
        <end position="61"/>
    </location>
</feature>
<dbReference type="Proteomes" id="UP000756346">
    <property type="component" value="Unassembled WGS sequence"/>
</dbReference>
<dbReference type="GeneID" id="70191301"/>
<evidence type="ECO:0000313" key="3">
    <source>
        <dbReference type="Proteomes" id="UP000756346"/>
    </source>
</evidence>
<gene>
    <name evidence="2" type="ORF">B0I36DRAFT_403591</name>
</gene>
<protein>
    <submittedName>
        <fullName evidence="2">Uncharacterized protein</fullName>
    </submittedName>
</protein>
<organism evidence="2 3">
    <name type="scientific">Microdochium trichocladiopsis</name>
    <dbReference type="NCBI Taxonomy" id="1682393"/>
    <lineage>
        <taxon>Eukaryota</taxon>
        <taxon>Fungi</taxon>
        <taxon>Dikarya</taxon>
        <taxon>Ascomycota</taxon>
        <taxon>Pezizomycotina</taxon>
        <taxon>Sordariomycetes</taxon>
        <taxon>Xylariomycetidae</taxon>
        <taxon>Xylariales</taxon>
        <taxon>Microdochiaceae</taxon>
        <taxon>Microdochium</taxon>
    </lineage>
</organism>
<comment type="caution">
    <text evidence="2">The sequence shown here is derived from an EMBL/GenBank/DDBJ whole genome shotgun (WGS) entry which is preliminary data.</text>
</comment>
<name>A0A9P8YC53_9PEZI</name>
<feature type="region of interest" description="Disordered" evidence="1">
    <location>
        <begin position="165"/>
        <end position="197"/>
    </location>
</feature>
<dbReference type="AlphaFoldDB" id="A0A9P8YC53"/>
<dbReference type="EMBL" id="JAGTJQ010000002">
    <property type="protein sequence ID" value="KAH7038026.1"/>
    <property type="molecule type" value="Genomic_DNA"/>
</dbReference>